<dbReference type="SUPFAM" id="SSF103473">
    <property type="entry name" value="MFS general substrate transporter"/>
    <property type="match status" value="1"/>
</dbReference>
<gene>
    <name evidence="5" type="ORF">GCM10011328_05480</name>
</gene>
<feature type="transmembrane region" description="Helical" evidence="4">
    <location>
        <begin position="338"/>
        <end position="356"/>
    </location>
</feature>
<dbReference type="RefSeq" id="WP_188470163.1">
    <property type="nucleotide sequence ID" value="NZ_BMFZ01000001.1"/>
</dbReference>
<dbReference type="InterPro" id="IPR036259">
    <property type="entry name" value="MFS_trans_sf"/>
</dbReference>
<feature type="transmembrane region" description="Helical" evidence="4">
    <location>
        <begin position="77"/>
        <end position="96"/>
    </location>
</feature>
<keyword evidence="3 4" id="KW-0472">Membrane</keyword>
<dbReference type="Pfam" id="PF07690">
    <property type="entry name" value="MFS_1"/>
    <property type="match status" value="1"/>
</dbReference>
<organism evidence="5 6">
    <name type="scientific">Hafnia psychrotolerans</name>
    <dbReference type="NCBI Taxonomy" id="1477018"/>
    <lineage>
        <taxon>Bacteria</taxon>
        <taxon>Pseudomonadati</taxon>
        <taxon>Pseudomonadota</taxon>
        <taxon>Gammaproteobacteria</taxon>
        <taxon>Enterobacterales</taxon>
        <taxon>Hafniaceae</taxon>
        <taxon>Hafnia</taxon>
    </lineage>
</organism>
<keyword evidence="6" id="KW-1185">Reference proteome</keyword>
<keyword evidence="2 4" id="KW-1133">Transmembrane helix</keyword>
<comment type="caution">
    <text evidence="5">The sequence shown here is derived from an EMBL/GenBank/DDBJ whole genome shotgun (WGS) entry which is preliminary data.</text>
</comment>
<evidence type="ECO:0000256" key="2">
    <source>
        <dbReference type="ARBA" id="ARBA00022989"/>
    </source>
</evidence>
<feature type="transmembrane region" description="Helical" evidence="4">
    <location>
        <begin position="215"/>
        <end position="233"/>
    </location>
</feature>
<evidence type="ECO:0000256" key="3">
    <source>
        <dbReference type="ARBA" id="ARBA00023136"/>
    </source>
</evidence>
<accession>A0ABQ1G0E7</accession>
<sequence>MELVIVKGRVTLFVGLTQLINWGITFYLLGAFGQAIGRELGWTQVMTYSGQTLAMGVMGFTSPFSGKLLRHLGGKKMMASGIVLNAIGCLLLAASQGPLSYWTAWVIMGAGMRLSLYDAAFAVLVDIAGPSARKSMTQVTLLGGLASVAFWPVGSWLLTVMGWRAGTVCYGLFALMSLLLLRCLPDKTPSPAISVTQPTPSSCGVVDDSNRWSGWIYAALMALLSFLSTGISAHLPAMLAGFGVPVLVGTLWGVGQVSARLSDVFMGAKGSPLGLNMLVGGMLPFCFVFSLFSVHSTVYAALFVLSYGAANGLSTLARATLPLILFDKHLYADKLGTLLMPSFFLSALAPAIYASLLDAMGIYGTLLFSLSISLIITILSVALSFRVRYRQGA</sequence>
<evidence type="ECO:0000256" key="4">
    <source>
        <dbReference type="SAM" id="Phobius"/>
    </source>
</evidence>
<protein>
    <submittedName>
        <fullName evidence="5">MFS transporter</fullName>
    </submittedName>
</protein>
<feature type="transmembrane region" description="Helical" evidence="4">
    <location>
        <begin position="239"/>
        <end position="261"/>
    </location>
</feature>
<feature type="transmembrane region" description="Helical" evidence="4">
    <location>
        <begin position="139"/>
        <end position="157"/>
    </location>
</feature>
<feature type="transmembrane region" description="Helical" evidence="4">
    <location>
        <begin position="362"/>
        <end position="385"/>
    </location>
</feature>
<feature type="transmembrane region" description="Helical" evidence="4">
    <location>
        <begin position="298"/>
        <end position="326"/>
    </location>
</feature>
<reference evidence="6" key="1">
    <citation type="journal article" date="2019" name="Int. J. Syst. Evol. Microbiol.">
        <title>The Global Catalogue of Microorganisms (GCM) 10K type strain sequencing project: providing services to taxonomists for standard genome sequencing and annotation.</title>
        <authorList>
            <consortium name="The Broad Institute Genomics Platform"/>
            <consortium name="The Broad Institute Genome Sequencing Center for Infectious Disease"/>
            <person name="Wu L."/>
            <person name="Ma J."/>
        </authorList>
    </citation>
    <scope>NUCLEOTIDE SEQUENCE [LARGE SCALE GENOMIC DNA]</scope>
    <source>
        <strain evidence="6">CGMCC 1.12806</strain>
    </source>
</reference>
<dbReference type="InterPro" id="IPR011701">
    <property type="entry name" value="MFS"/>
</dbReference>
<keyword evidence="1 4" id="KW-0812">Transmembrane</keyword>
<feature type="transmembrane region" description="Helical" evidence="4">
    <location>
        <begin position="45"/>
        <end position="65"/>
    </location>
</feature>
<proteinExistence type="predicted"/>
<name>A0ABQ1G0E7_9GAMM</name>
<evidence type="ECO:0000256" key="1">
    <source>
        <dbReference type="ARBA" id="ARBA00022692"/>
    </source>
</evidence>
<feature type="transmembrane region" description="Helical" evidence="4">
    <location>
        <begin position="12"/>
        <end position="33"/>
    </location>
</feature>
<evidence type="ECO:0000313" key="6">
    <source>
        <dbReference type="Proteomes" id="UP000627464"/>
    </source>
</evidence>
<feature type="transmembrane region" description="Helical" evidence="4">
    <location>
        <begin position="273"/>
        <end position="292"/>
    </location>
</feature>
<dbReference type="Gene3D" id="1.20.1250.20">
    <property type="entry name" value="MFS general substrate transporter like domains"/>
    <property type="match status" value="1"/>
</dbReference>
<feature type="transmembrane region" description="Helical" evidence="4">
    <location>
        <begin position="102"/>
        <end position="127"/>
    </location>
</feature>
<dbReference type="Proteomes" id="UP000627464">
    <property type="component" value="Unassembled WGS sequence"/>
</dbReference>
<evidence type="ECO:0000313" key="5">
    <source>
        <dbReference type="EMBL" id="GGA33558.1"/>
    </source>
</evidence>
<dbReference type="EMBL" id="BMFZ01000001">
    <property type="protein sequence ID" value="GGA33558.1"/>
    <property type="molecule type" value="Genomic_DNA"/>
</dbReference>